<evidence type="ECO:0000313" key="3">
    <source>
        <dbReference type="EMBL" id="CAG7726838.1"/>
    </source>
</evidence>
<feature type="region of interest" description="Disordered" evidence="1">
    <location>
        <begin position="1"/>
        <end position="53"/>
    </location>
</feature>
<dbReference type="AlphaFoldDB" id="A0A8J2JZK1"/>
<sequence length="661" mass="76542">MSEENNYSSLSSNNSPRDRRTFSEFATPTTPISTPSYLSSLESSPSSSKISFSDDDYESTSDASVSLGAIFTDRELRFVEQCVNNFSTLRVVGLPDNMKITVCGGFQNLKLFQVESESGCNHGFQVYHEILSRIAQNVHRDLANMERSESKLKYYAPIDNFIELTLILIHLSNLCIESDLSCVDADAFKGETSPRELEKYERTLLFISRLLITLSAHMNKINIDAPGDDVTDTEFPTLAYYRFILGLFKRLVHDRGLQSITSEIVSTFCILLHDISPKSIPIFSYQWLSIVGSGEFLHQVLHSCHPELEVLYSHHLLLLLDYLKPLILCQELISSCVMEYLFGLTRLLLVIHHDFPEFFLRHGFQFIEFVPISNIQLRCIILSTIPPYICPTNPFAVGAFIPSCLDHLEMDLSSFRNNAEFDYHEWCLSQSGMLENLNQYLEERGPMEFLLQLRDVMDSNSLSSDLPRSWREPEMRAVICFTAAAHIRRLTWNWDSLPNFDNLGESSFMDIYQILALALDEHGRALFFSLLVDRLRYPCVETYYFFMVLARLFTTLKNQIVKEQLITSLMQRILANPPHQWGVLAAFTEFIQNPCYNFWNQPFLKRHPSTRLLFDTVSRTWRRHLTHLVLDHTRWQRIILSEYYPEIANFYRIKLRGQKSS</sequence>
<feature type="compositionally biased region" description="Low complexity" evidence="1">
    <location>
        <begin position="33"/>
        <end position="51"/>
    </location>
</feature>
<protein>
    <recommendedName>
        <fullName evidence="2">CCR4-Not complex component Not1 C-terminal domain-containing protein</fullName>
    </recommendedName>
</protein>
<feature type="compositionally biased region" description="Low complexity" evidence="1">
    <location>
        <begin position="1"/>
        <end position="15"/>
    </location>
</feature>
<comment type="caution">
    <text evidence="3">The sequence shown here is derived from an EMBL/GenBank/DDBJ whole genome shotgun (WGS) entry which is preliminary data.</text>
</comment>
<evidence type="ECO:0000259" key="2">
    <source>
        <dbReference type="Pfam" id="PF04054"/>
    </source>
</evidence>
<proteinExistence type="predicted"/>
<organism evidence="3 4">
    <name type="scientific">Allacma fusca</name>
    <dbReference type="NCBI Taxonomy" id="39272"/>
    <lineage>
        <taxon>Eukaryota</taxon>
        <taxon>Metazoa</taxon>
        <taxon>Ecdysozoa</taxon>
        <taxon>Arthropoda</taxon>
        <taxon>Hexapoda</taxon>
        <taxon>Collembola</taxon>
        <taxon>Symphypleona</taxon>
        <taxon>Sminthuridae</taxon>
        <taxon>Allacma</taxon>
    </lineage>
</organism>
<evidence type="ECO:0000313" key="4">
    <source>
        <dbReference type="Proteomes" id="UP000708208"/>
    </source>
</evidence>
<dbReference type="InterPro" id="IPR007196">
    <property type="entry name" value="CCR4-Not_Not1_C"/>
</dbReference>
<dbReference type="GO" id="GO:0060090">
    <property type="term" value="F:molecular adaptor activity"/>
    <property type="evidence" value="ECO:0007669"/>
    <property type="project" value="TreeGrafter"/>
</dbReference>
<evidence type="ECO:0000256" key="1">
    <source>
        <dbReference type="SAM" id="MobiDB-lite"/>
    </source>
</evidence>
<dbReference type="EMBL" id="CAJVCH010140704">
    <property type="protein sequence ID" value="CAG7726838.1"/>
    <property type="molecule type" value="Genomic_DNA"/>
</dbReference>
<gene>
    <name evidence="3" type="ORF">AFUS01_LOCUS15723</name>
</gene>
<dbReference type="Pfam" id="PF04054">
    <property type="entry name" value="Not1"/>
    <property type="match status" value="1"/>
</dbReference>
<dbReference type="GO" id="GO:0000288">
    <property type="term" value="P:nuclear-transcribed mRNA catabolic process, deadenylation-dependent decay"/>
    <property type="evidence" value="ECO:0007669"/>
    <property type="project" value="TreeGrafter"/>
</dbReference>
<feature type="domain" description="CCR4-Not complex component Not1 C-terminal" evidence="2">
    <location>
        <begin position="256"/>
        <end position="617"/>
    </location>
</feature>
<keyword evidence="4" id="KW-1185">Reference proteome</keyword>
<dbReference type="Proteomes" id="UP000708208">
    <property type="component" value="Unassembled WGS sequence"/>
</dbReference>
<accession>A0A8J2JZK1</accession>
<dbReference type="PANTHER" id="PTHR13162">
    <property type="entry name" value="CCR4-NOT TRANSCRIPTION COMPLEX"/>
    <property type="match status" value="1"/>
</dbReference>
<dbReference type="GO" id="GO:0000932">
    <property type="term" value="C:P-body"/>
    <property type="evidence" value="ECO:0007669"/>
    <property type="project" value="TreeGrafter"/>
</dbReference>
<reference evidence="3" key="1">
    <citation type="submission" date="2021-06" db="EMBL/GenBank/DDBJ databases">
        <authorList>
            <person name="Hodson N. C."/>
            <person name="Mongue J. A."/>
            <person name="Jaron S. K."/>
        </authorList>
    </citation>
    <scope>NUCLEOTIDE SEQUENCE</scope>
</reference>
<dbReference type="OrthoDB" id="1933107at2759"/>
<dbReference type="GO" id="GO:0030015">
    <property type="term" value="C:CCR4-NOT core complex"/>
    <property type="evidence" value="ECO:0007669"/>
    <property type="project" value="InterPro"/>
</dbReference>
<dbReference type="InterPro" id="IPR040398">
    <property type="entry name" value="Not1"/>
</dbReference>
<dbReference type="PANTHER" id="PTHR13162:SF8">
    <property type="entry name" value="CCR4-NOT TRANSCRIPTION COMPLEX SUBUNIT 1"/>
    <property type="match status" value="1"/>
</dbReference>
<name>A0A8J2JZK1_9HEXA</name>
<dbReference type="GO" id="GO:0017148">
    <property type="term" value="P:negative regulation of translation"/>
    <property type="evidence" value="ECO:0007669"/>
    <property type="project" value="InterPro"/>
</dbReference>